<accession>A0ABR2I3R6</accession>
<feature type="compositionally biased region" description="Pro residues" evidence="1">
    <location>
        <begin position="262"/>
        <end position="278"/>
    </location>
</feature>
<keyword evidence="2" id="KW-1133">Transmembrane helix</keyword>
<feature type="compositionally biased region" description="Polar residues" evidence="1">
    <location>
        <begin position="313"/>
        <end position="324"/>
    </location>
</feature>
<organism evidence="3 4">
    <name type="scientific">Apiospora arundinis</name>
    <dbReference type="NCBI Taxonomy" id="335852"/>
    <lineage>
        <taxon>Eukaryota</taxon>
        <taxon>Fungi</taxon>
        <taxon>Dikarya</taxon>
        <taxon>Ascomycota</taxon>
        <taxon>Pezizomycotina</taxon>
        <taxon>Sordariomycetes</taxon>
        <taxon>Xylariomycetidae</taxon>
        <taxon>Amphisphaeriales</taxon>
        <taxon>Apiosporaceae</taxon>
        <taxon>Apiospora</taxon>
    </lineage>
</organism>
<keyword evidence="4" id="KW-1185">Reference proteome</keyword>
<reference evidence="3 4" key="1">
    <citation type="journal article" date="2024" name="IMA Fungus">
        <title>Apiospora arundinis, a panoply of carbohydrate-active enzymes and secondary metabolites.</title>
        <authorList>
            <person name="Sorensen T."/>
            <person name="Petersen C."/>
            <person name="Muurmann A.T."/>
            <person name="Christiansen J.V."/>
            <person name="Brundto M.L."/>
            <person name="Overgaard C.K."/>
            <person name="Boysen A.T."/>
            <person name="Wollenberg R.D."/>
            <person name="Larsen T.O."/>
            <person name="Sorensen J.L."/>
            <person name="Nielsen K.L."/>
            <person name="Sondergaard T.E."/>
        </authorList>
    </citation>
    <scope>NUCLEOTIDE SEQUENCE [LARGE SCALE GENOMIC DNA]</scope>
    <source>
        <strain evidence="3 4">AAU 773</strain>
    </source>
</reference>
<feature type="compositionally biased region" description="Basic and acidic residues" evidence="1">
    <location>
        <begin position="327"/>
        <end position="338"/>
    </location>
</feature>
<keyword evidence="2" id="KW-0472">Membrane</keyword>
<comment type="caution">
    <text evidence="3">The sequence shown here is derived from an EMBL/GenBank/DDBJ whole genome shotgun (WGS) entry which is preliminary data.</text>
</comment>
<proteinExistence type="predicted"/>
<feature type="compositionally biased region" description="Gly residues" evidence="1">
    <location>
        <begin position="285"/>
        <end position="296"/>
    </location>
</feature>
<feature type="compositionally biased region" description="Polar residues" evidence="1">
    <location>
        <begin position="1"/>
        <end position="10"/>
    </location>
</feature>
<sequence>MSSPGTTTAAPSLLGNWTPGRPGCLQQKDWWIWSYDGPKRDARTVLGGPSQTENCFPTAGAPTGTYAGSQCPPNYSAACTDRLVQNGAVTCCPTAYAFSCVPEPFTVSHLDWFRCISRHGTTGSPTIVMTDFVAKTSTTVQRKQFAHENLFAMAMVYQTPLPTSTLIPGATVSPSSGDSPAPLPSETGSNQPSPSSPPEPQGLSGAASAGIGVGAGVGVLLLALVAFFLYRRRRRDSARGKSELPTTSGPTAGPATAAAVAAPPPAMAQSSPPPPPFMPNQHTGGSVGYGEHGTGTGDSAYWDARAKHEMIGSTPSPEPATNTMIPGRHEMDCGDSRSELPSYRQ</sequence>
<name>A0ABR2I3R6_9PEZI</name>
<protein>
    <submittedName>
        <fullName evidence="3">Uncharacterized protein</fullName>
    </submittedName>
</protein>
<feature type="region of interest" description="Disordered" evidence="1">
    <location>
        <begin position="167"/>
        <end position="205"/>
    </location>
</feature>
<evidence type="ECO:0000256" key="2">
    <source>
        <dbReference type="SAM" id="Phobius"/>
    </source>
</evidence>
<feature type="region of interest" description="Disordered" evidence="1">
    <location>
        <begin position="1"/>
        <end position="20"/>
    </location>
</feature>
<dbReference type="EMBL" id="JAPCWZ010000007">
    <property type="protein sequence ID" value="KAK8856625.1"/>
    <property type="molecule type" value="Genomic_DNA"/>
</dbReference>
<evidence type="ECO:0000313" key="4">
    <source>
        <dbReference type="Proteomes" id="UP001390339"/>
    </source>
</evidence>
<keyword evidence="2" id="KW-0812">Transmembrane</keyword>
<evidence type="ECO:0000313" key="3">
    <source>
        <dbReference type="EMBL" id="KAK8856625.1"/>
    </source>
</evidence>
<feature type="compositionally biased region" description="Polar residues" evidence="1">
    <location>
        <begin position="167"/>
        <end position="178"/>
    </location>
</feature>
<feature type="region of interest" description="Disordered" evidence="1">
    <location>
        <begin position="235"/>
        <end position="345"/>
    </location>
</feature>
<feature type="compositionally biased region" description="Low complexity" evidence="1">
    <location>
        <begin position="245"/>
        <end position="261"/>
    </location>
</feature>
<evidence type="ECO:0000256" key="1">
    <source>
        <dbReference type="SAM" id="MobiDB-lite"/>
    </source>
</evidence>
<dbReference type="Proteomes" id="UP001390339">
    <property type="component" value="Unassembled WGS sequence"/>
</dbReference>
<feature type="transmembrane region" description="Helical" evidence="2">
    <location>
        <begin position="206"/>
        <end position="230"/>
    </location>
</feature>
<gene>
    <name evidence="3" type="ORF">PGQ11_012537</name>
</gene>